<protein>
    <submittedName>
        <fullName evidence="4">GNAT family N-acetyltransferase</fullName>
    </submittedName>
</protein>
<dbReference type="EMBL" id="VORW01000027">
    <property type="protein sequence ID" value="TXE03103.1"/>
    <property type="molecule type" value="Genomic_DNA"/>
</dbReference>
<dbReference type="SUPFAM" id="SSF55729">
    <property type="entry name" value="Acyl-CoA N-acyltransferases (Nat)"/>
    <property type="match status" value="1"/>
</dbReference>
<dbReference type="CDD" id="cd04301">
    <property type="entry name" value="NAT_SF"/>
    <property type="match status" value="1"/>
</dbReference>
<evidence type="ECO:0000256" key="2">
    <source>
        <dbReference type="ARBA" id="ARBA00023315"/>
    </source>
</evidence>
<gene>
    <name evidence="4" type="ORF">ESV85_20790</name>
</gene>
<dbReference type="Gene3D" id="3.40.630.30">
    <property type="match status" value="1"/>
</dbReference>
<evidence type="ECO:0000313" key="4">
    <source>
        <dbReference type="EMBL" id="TXE03103.1"/>
    </source>
</evidence>
<dbReference type="InterPro" id="IPR016181">
    <property type="entry name" value="Acyl_CoA_acyltransferase"/>
</dbReference>
<evidence type="ECO:0000259" key="3">
    <source>
        <dbReference type="PROSITE" id="PS51186"/>
    </source>
</evidence>
<dbReference type="PANTHER" id="PTHR43420">
    <property type="entry name" value="ACETYLTRANSFERASE"/>
    <property type="match status" value="1"/>
</dbReference>
<dbReference type="InterPro" id="IPR000182">
    <property type="entry name" value="GNAT_dom"/>
</dbReference>
<dbReference type="Proteomes" id="UP000321935">
    <property type="component" value="Unassembled WGS sequence"/>
</dbReference>
<keyword evidence="2" id="KW-0012">Acyltransferase</keyword>
<dbReference type="RefSeq" id="WP_146921052.1">
    <property type="nucleotide sequence ID" value="NZ_VORW01000027.1"/>
</dbReference>
<dbReference type="Pfam" id="PF00583">
    <property type="entry name" value="Acetyltransf_1"/>
    <property type="match status" value="1"/>
</dbReference>
<sequence>MISINTELSLKAIKLEDQAMLFALMQRVYKHAYQDFWTDEGDWYLDLCYNSENLKKELARDGSHYFFVEYQGLSIGILKYDFPFSPKETDIPNAMKLHRLYLDQSVHGNGIAKQLMQHIEKIAKDRKLDFIWLEAMSSKLQAKRFYEKLGYEWILTYQLGFVRLHPEVRGIQIMKKKV</sequence>
<dbReference type="PROSITE" id="PS51186">
    <property type="entry name" value="GNAT"/>
    <property type="match status" value="1"/>
</dbReference>
<dbReference type="GO" id="GO:0016747">
    <property type="term" value="F:acyltransferase activity, transferring groups other than amino-acyl groups"/>
    <property type="evidence" value="ECO:0007669"/>
    <property type="project" value="InterPro"/>
</dbReference>
<name>A0A5C7A9H8_9BACT</name>
<dbReference type="InterPro" id="IPR050680">
    <property type="entry name" value="YpeA/RimI_acetyltransf"/>
</dbReference>
<dbReference type="AlphaFoldDB" id="A0A5C7A9H8"/>
<keyword evidence="1 4" id="KW-0808">Transferase</keyword>
<dbReference type="OrthoDB" id="9800604at2"/>
<feature type="domain" description="N-acetyltransferase" evidence="3">
    <location>
        <begin position="8"/>
        <end position="178"/>
    </location>
</feature>
<reference evidence="4 5" key="1">
    <citation type="submission" date="2019-08" db="EMBL/GenBank/DDBJ databases">
        <title>Genomes sequence of Algoriphagus aquimarinus ACAM450.</title>
        <authorList>
            <person name="Bowman J.P."/>
        </authorList>
    </citation>
    <scope>NUCLEOTIDE SEQUENCE [LARGE SCALE GENOMIC DNA]</scope>
    <source>
        <strain evidence="4 5">ACAM 450</strain>
    </source>
</reference>
<evidence type="ECO:0000256" key="1">
    <source>
        <dbReference type="ARBA" id="ARBA00022679"/>
    </source>
</evidence>
<accession>A0A5C7A9H8</accession>
<comment type="caution">
    <text evidence="4">The sequence shown here is derived from an EMBL/GenBank/DDBJ whole genome shotgun (WGS) entry which is preliminary data.</text>
</comment>
<organism evidence="4 5">
    <name type="scientific">Algoriphagus aquimarinus</name>
    <dbReference type="NCBI Taxonomy" id="237018"/>
    <lineage>
        <taxon>Bacteria</taxon>
        <taxon>Pseudomonadati</taxon>
        <taxon>Bacteroidota</taxon>
        <taxon>Cytophagia</taxon>
        <taxon>Cytophagales</taxon>
        <taxon>Cyclobacteriaceae</taxon>
        <taxon>Algoriphagus</taxon>
    </lineage>
</organism>
<dbReference type="PANTHER" id="PTHR43420:SF47">
    <property type="entry name" value="N-ACETYLTRANSFERASE DOMAIN-CONTAINING PROTEIN"/>
    <property type="match status" value="1"/>
</dbReference>
<evidence type="ECO:0000313" key="5">
    <source>
        <dbReference type="Proteomes" id="UP000321935"/>
    </source>
</evidence>
<proteinExistence type="predicted"/>